<proteinExistence type="predicted"/>
<dbReference type="InterPro" id="IPR051927">
    <property type="entry name" value="Zn_Chap_cDPG_Synth"/>
</dbReference>
<protein>
    <recommendedName>
        <fullName evidence="1">CobW/HypB/UreG nucleotide-binding domain-containing protein</fullName>
    </recommendedName>
</protein>
<dbReference type="Proteomes" id="UP000660262">
    <property type="component" value="Unassembled WGS sequence"/>
</dbReference>
<comment type="caution">
    <text evidence="2">The sequence shown here is derived from an EMBL/GenBank/DDBJ whole genome shotgun (WGS) entry which is preliminary data.</text>
</comment>
<dbReference type="EMBL" id="BNJQ01000004">
    <property type="protein sequence ID" value="GHP02993.1"/>
    <property type="molecule type" value="Genomic_DNA"/>
</dbReference>
<evidence type="ECO:0000313" key="2">
    <source>
        <dbReference type="EMBL" id="GHP02993.1"/>
    </source>
</evidence>
<dbReference type="Pfam" id="PF02492">
    <property type="entry name" value="cobW"/>
    <property type="match status" value="1"/>
</dbReference>
<dbReference type="InterPro" id="IPR027417">
    <property type="entry name" value="P-loop_NTPase"/>
</dbReference>
<evidence type="ECO:0000313" key="3">
    <source>
        <dbReference type="Proteomes" id="UP000660262"/>
    </source>
</evidence>
<dbReference type="PANTHER" id="PTHR43603">
    <property type="entry name" value="COBW DOMAIN-CONTAINING PROTEIN DDB_G0274527"/>
    <property type="match status" value="1"/>
</dbReference>
<gene>
    <name evidence="2" type="ORF">PPROV_000174800</name>
</gene>
<dbReference type="PANTHER" id="PTHR43603:SF1">
    <property type="entry name" value="ZINC-REGULATED GTPASE METALLOPROTEIN ACTIVATOR 1"/>
    <property type="match status" value="1"/>
</dbReference>
<accession>A0A830H9A3</accession>
<reference evidence="2" key="1">
    <citation type="submission" date="2020-10" db="EMBL/GenBank/DDBJ databases">
        <title>Unveiling of a novel bifunctional photoreceptor, Dualchrome1, isolated from a cosmopolitan green alga.</title>
        <authorList>
            <person name="Suzuki S."/>
            <person name="Kawachi M."/>
        </authorList>
    </citation>
    <scope>NUCLEOTIDE SEQUENCE</scope>
    <source>
        <strain evidence="2">NIES 2893</strain>
    </source>
</reference>
<dbReference type="InterPro" id="IPR003495">
    <property type="entry name" value="CobW/HypB/UreG_nucleotide-bd"/>
</dbReference>
<keyword evidence="3" id="KW-1185">Reference proteome</keyword>
<dbReference type="Gene3D" id="3.40.50.300">
    <property type="entry name" value="P-loop containing nucleotide triphosphate hydrolases"/>
    <property type="match status" value="1"/>
</dbReference>
<dbReference type="SUPFAM" id="SSF52540">
    <property type="entry name" value="P-loop containing nucleoside triphosphate hydrolases"/>
    <property type="match status" value="1"/>
</dbReference>
<organism evidence="2 3">
    <name type="scientific">Pycnococcus provasolii</name>
    <dbReference type="NCBI Taxonomy" id="41880"/>
    <lineage>
        <taxon>Eukaryota</taxon>
        <taxon>Viridiplantae</taxon>
        <taxon>Chlorophyta</taxon>
        <taxon>Pseudoscourfieldiophyceae</taxon>
        <taxon>Pseudoscourfieldiales</taxon>
        <taxon>Pycnococcaceae</taxon>
        <taxon>Pycnococcus</taxon>
    </lineage>
</organism>
<feature type="domain" description="CobW/HypB/UreG nucleotide-binding" evidence="1">
    <location>
        <begin position="23"/>
        <end position="252"/>
    </location>
</feature>
<dbReference type="OrthoDB" id="258627at2759"/>
<dbReference type="AlphaFoldDB" id="A0A830H9A3"/>
<sequence>MALEQLVTRLYAQSSSAAGAPLPVLIVTGFLGAGKTSLVRHILTSTSTDSSADAPSFAIVANDLARLNVDGDVIQPEDGRELAPREGGDAQNKSELVVPFCGGCVCCTLRPDLLAAVCGIVLDNRHDYIIVEPTGIADAVEVAMAFEVDLALLEDKSQVPTPGESQRRSLRDFAYVDAVAAVVDASDDAVVDALDAEPGNFSGPLGRMGGLVREQVAGATTVILNKTDAASDANLARLRTAVKRLSPIASVVETQFSRAAVEDVLYTAYKGGFDFERDFTRAQLHARAERGDDAMAPNVHISEAEMYNVTSAVVHAPVPLDAAMVRRHVTADDLKAHGILRAKGVIWLDVGQQGATDDDEKRACKRARRSARRNLFSLAGGVVTLEEVGTKTSTDGDIPSQSSIALIGMPLGPRAEEHVASLFAQCKIVM</sequence>
<name>A0A830H9A3_9CHLO</name>
<evidence type="ECO:0000259" key="1">
    <source>
        <dbReference type="Pfam" id="PF02492"/>
    </source>
</evidence>